<keyword evidence="2" id="KW-1185">Reference proteome</keyword>
<sequence>MQLYSKVPIPAVYRAPKSSTVPRPFASLLLLAAGLSIDGIPAPRALVVSCSRHRFYTSQAERGDSSRVVSDTTDLILPTTMHLRAALPADEPSMAAICTRAFFNDDLFGRVIHPERATYPDDVQIYWHEWLRRDWSSPRSRILVAVTEDDDQEQGKIVGVAIWERQDGDLGVSEVSNAQTHSGPWPALITSQNRALDPSKKTMLEDSEVYMKHFWAGARATNWYLALCCVDPACQHRGCGRLLTRWGLERAREENIMASVIASDGSTGFYLKCGFDEVVGNACRAGGDANPMAKANVKGGDILFAWSGITNSNPVLEEIARELCSGHATSYFTNLMPTLLLMLTSPNKDSNWHCTSTLHLMCVRYFEVNMAPNALFSITGNMGAG</sequence>
<dbReference type="Proteomes" id="UP001153331">
    <property type="component" value="Unassembled WGS sequence"/>
</dbReference>
<organism evidence="1 2">
    <name type="scientific">Boeremia exigua</name>
    <dbReference type="NCBI Taxonomy" id="749465"/>
    <lineage>
        <taxon>Eukaryota</taxon>
        <taxon>Fungi</taxon>
        <taxon>Dikarya</taxon>
        <taxon>Ascomycota</taxon>
        <taxon>Pezizomycotina</taxon>
        <taxon>Dothideomycetes</taxon>
        <taxon>Pleosporomycetidae</taxon>
        <taxon>Pleosporales</taxon>
        <taxon>Pleosporineae</taxon>
        <taxon>Didymellaceae</taxon>
        <taxon>Boeremia</taxon>
    </lineage>
</organism>
<accession>A0ACC2INN6</accession>
<gene>
    <name evidence="1" type="ORF">OPT61_g1852</name>
</gene>
<evidence type="ECO:0000313" key="1">
    <source>
        <dbReference type="EMBL" id="KAJ8116806.1"/>
    </source>
</evidence>
<proteinExistence type="predicted"/>
<dbReference type="EMBL" id="JAPHNI010000078">
    <property type="protein sequence ID" value="KAJ8116806.1"/>
    <property type="molecule type" value="Genomic_DNA"/>
</dbReference>
<comment type="caution">
    <text evidence="1">The sequence shown here is derived from an EMBL/GenBank/DDBJ whole genome shotgun (WGS) entry which is preliminary data.</text>
</comment>
<evidence type="ECO:0000313" key="2">
    <source>
        <dbReference type="Proteomes" id="UP001153331"/>
    </source>
</evidence>
<reference evidence="1" key="1">
    <citation type="submission" date="2022-11" db="EMBL/GenBank/DDBJ databases">
        <title>Genome Sequence of Boeremia exigua.</title>
        <authorList>
            <person name="Buettner E."/>
        </authorList>
    </citation>
    <scope>NUCLEOTIDE SEQUENCE</scope>
    <source>
        <strain evidence="1">CU02</strain>
    </source>
</reference>
<name>A0ACC2INN6_9PLEO</name>
<protein>
    <submittedName>
        <fullName evidence="1">Uncharacterized protein</fullName>
    </submittedName>
</protein>